<evidence type="ECO:0000256" key="1">
    <source>
        <dbReference type="ARBA" id="ARBA00008857"/>
    </source>
</evidence>
<dbReference type="InterPro" id="IPR025166">
    <property type="entry name" value="Integrase_DNA_bind_dom"/>
</dbReference>
<evidence type="ECO:0000256" key="4">
    <source>
        <dbReference type="ARBA" id="ARBA00023172"/>
    </source>
</evidence>
<keyword evidence="4" id="KW-0233">DNA recombination</keyword>
<accession>A0ABX8Z7W9</accession>
<dbReference type="Pfam" id="PF13356">
    <property type="entry name" value="Arm-DNA-bind_3"/>
    <property type="match status" value="1"/>
</dbReference>
<evidence type="ECO:0000256" key="3">
    <source>
        <dbReference type="ARBA" id="ARBA00023125"/>
    </source>
</evidence>
<dbReference type="CDD" id="cd00801">
    <property type="entry name" value="INT_P4_C"/>
    <property type="match status" value="1"/>
</dbReference>
<evidence type="ECO:0000256" key="2">
    <source>
        <dbReference type="ARBA" id="ARBA00022908"/>
    </source>
</evidence>
<sequence>MAIITDTKARSIKPTDKTLAHGGVSGLSLVASKNKGIGYWELRFTSPTTGKRRVIGFGTYPDVSILEAGKLAQSARELLTQGIDPLDHRQEAEKIKSAMPSFEQAARALHTDLSPSWRNPKHANDWINSLIMYAFTDLGSTPVGDVTPKHIADVLRPIWIEKAETASRVKQRMSAVMSWAWAHGYCSANPVDVVNHLLPKQEGKASRTEHFPAMPWRLIPEFVTSKIMAAQRYDSTRPLLEFLILVACRSGEARGMTWDEVDLVAGIWTIPAARMKMKQIHRVPLSDRALTIIEGQKGRHASLVFPAPRGGELSDMALTSFLRRHEAVSGTANRVATAHGFRSSFRDWASENEYPRDLAERALAHSVANKTEAAYHRTDLLEQRRPMMQAWSDHVTGKQISQMNSGNNVHVLKRA</sequence>
<feature type="domain" description="Tyr recombinase" evidence="5">
    <location>
        <begin position="213"/>
        <end position="388"/>
    </location>
</feature>
<name>A0ABX8Z7W9_9NEIS</name>
<comment type="similarity">
    <text evidence="1">Belongs to the 'phage' integrase family.</text>
</comment>
<reference evidence="6 7" key="1">
    <citation type="submission" date="2021-08" db="EMBL/GenBank/DDBJ databases">
        <title>complete genome sequencing of Deefgea sp. D25.</title>
        <authorList>
            <person name="Bae J.-W."/>
            <person name="Gim D.-H."/>
        </authorList>
    </citation>
    <scope>NUCLEOTIDE SEQUENCE [LARGE SCALE GENOMIC DNA]</scope>
    <source>
        <strain evidence="6 7">D25</strain>
    </source>
</reference>
<keyword evidence="2" id="KW-0229">DNA integration</keyword>
<dbReference type="InterPro" id="IPR013762">
    <property type="entry name" value="Integrase-like_cat_sf"/>
</dbReference>
<evidence type="ECO:0000313" key="6">
    <source>
        <dbReference type="EMBL" id="QZA78658.1"/>
    </source>
</evidence>
<dbReference type="InterPro" id="IPR038488">
    <property type="entry name" value="Integrase_DNA-bd_sf"/>
</dbReference>
<dbReference type="InterPro" id="IPR011010">
    <property type="entry name" value="DNA_brk_join_enz"/>
</dbReference>
<dbReference type="InterPro" id="IPR002104">
    <property type="entry name" value="Integrase_catalytic"/>
</dbReference>
<dbReference type="Gene3D" id="3.30.160.390">
    <property type="entry name" value="Integrase, DNA-binding domain"/>
    <property type="match status" value="1"/>
</dbReference>
<dbReference type="EMBL" id="CP081150">
    <property type="protein sequence ID" value="QZA78658.1"/>
    <property type="molecule type" value="Genomic_DNA"/>
</dbReference>
<dbReference type="PANTHER" id="PTHR30629:SF6">
    <property type="entry name" value="PROPHAGE INTEGRASE INTA-RELATED"/>
    <property type="match status" value="1"/>
</dbReference>
<dbReference type="InterPro" id="IPR053876">
    <property type="entry name" value="Phage_int_M"/>
</dbReference>
<keyword evidence="7" id="KW-1185">Reference proteome</keyword>
<keyword evidence="3" id="KW-0238">DNA-binding</keyword>
<dbReference type="Gene3D" id="1.10.150.130">
    <property type="match status" value="1"/>
</dbReference>
<dbReference type="SUPFAM" id="SSF56349">
    <property type="entry name" value="DNA breaking-rejoining enzymes"/>
    <property type="match status" value="1"/>
</dbReference>
<organism evidence="6 7">
    <name type="scientific">Deefgea tanakiae</name>
    <dbReference type="NCBI Taxonomy" id="2865840"/>
    <lineage>
        <taxon>Bacteria</taxon>
        <taxon>Pseudomonadati</taxon>
        <taxon>Pseudomonadota</taxon>
        <taxon>Betaproteobacteria</taxon>
        <taxon>Neisseriales</taxon>
        <taxon>Chitinibacteraceae</taxon>
        <taxon>Deefgea</taxon>
    </lineage>
</organism>
<dbReference type="RefSeq" id="WP_221007182.1">
    <property type="nucleotide sequence ID" value="NZ_CP081150.1"/>
</dbReference>
<dbReference type="PANTHER" id="PTHR30629">
    <property type="entry name" value="PROPHAGE INTEGRASE"/>
    <property type="match status" value="1"/>
</dbReference>
<dbReference type="Gene3D" id="1.10.443.10">
    <property type="entry name" value="Intergrase catalytic core"/>
    <property type="match status" value="1"/>
</dbReference>
<gene>
    <name evidence="6" type="ORF">K4H28_04410</name>
</gene>
<dbReference type="PROSITE" id="PS51898">
    <property type="entry name" value="TYR_RECOMBINASE"/>
    <property type="match status" value="1"/>
</dbReference>
<dbReference type="Pfam" id="PF00589">
    <property type="entry name" value="Phage_integrase"/>
    <property type="match status" value="1"/>
</dbReference>
<dbReference type="InterPro" id="IPR010998">
    <property type="entry name" value="Integrase_recombinase_N"/>
</dbReference>
<protein>
    <submittedName>
        <fullName evidence="6">Tyrosine-type recombinase/integrase</fullName>
    </submittedName>
</protein>
<proteinExistence type="inferred from homology"/>
<dbReference type="InterPro" id="IPR050808">
    <property type="entry name" value="Phage_Integrase"/>
</dbReference>
<dbReference type="Pfam" id="PF22022">
    <property type="entry name" value="Phage_int_M"/>
    <property type="match status" value="1"/>
</dbReference>
<evidence type="ECO:0000259" key="5">
    <source>
        <dbReference type="PROSITE" id="PS51898"/>
    </source>
</evidence>
<dbReference type="Proteomes" id="UP000825679">
    <property type="component" value="Chromosome"/>
</dbReference>
<evidence type="ECO:0000313" key="7">
    <source>
        <dbReference type="Proteomes" id="UP000825679"/>
    </source>
</evidence>